<keyword evidence="5" id="KW-1185">Reference proteome</keyword>
<dbReference type="InterPro" id="IPR011033">
    <property type="entry name" value="PRC_barrel-like_sf"/>
</dbReference>
<feature type="chain" id="PRO_5046703835" evidence="2">
    <location>
        <begin position="20"/>
        <end position="157"/>
    </location>
</feature>
<gene>
    <name evidence="4" type="ORF">ON753_22940</name>
</gene>
<dbReference type="Pfam" id="PF05239">
    <property type="entry name" value="PRC"/>
    <property type="match status" value="1"/>
</dbReference>
<evidence type="ECO:0000313" key="5">
    <source>
        <dbReference type="Proteomes" id="UP001300261"/>
    </source>
</evidence>
<keyword evidence="2" id="KW-0732">Signal</keyword>
<organism evidence="4 5">
    <name type="scientific">Roseibium salinum</name>
    <dbReference type="NCBI Taxonomy" id="1604349"/>
    <lineage>
        <taxon>Bacteria</taxon>
        <taxon>Pseudomonadati</taxon>
        <taxon>Pseudomonadota</taxon>
        <taxon>Alphaproteobacteria</taxon>
        <taxon>Hyphomicrobiales</taxon>
        <taxon>Stappiaceae</taxon>
        <taxon>Roseibium</taxon>
    </lineage>
</organism>
<dbReference type="EMBL" id="JAPEVI010000003">
    <property type="protein sequence ID" value="MCX2725188.1"/>
    <property type="molecule type" value="Genomic_DNA"/>
</dbReference>
<proteinExistence type="predicted"/>
<sequence>MIRKLLVVLALTAAMAAGAAGAQETQADRRGEAKGGSVSDDQKPVSAAELLGTAVMGANQEQVGKVSDVLLGPNEQKIMAYVVDIGGFLGLNARRVTFAADGLEIYKDEIGTLHIYSSATDEMLNTAPDYDEQVFRVNPESLLVRQGPGETGDTTNN</sequence>
<dbReference type="SUPFAM" id="SSF50346">
    <property type="entry name" value="PRC-barrel domain"/>
    <property type="match status" value="1"/>
</dbReference>
<name>A0ABT3R7S8_9HYPH</name>
<reference evidence="4 5" key="1">
    <citation type="journal article" date="2016" name="Int. J. Syst. Evol. Microbiol.">
        <title>Labrenzia salina sp. nov., isolated from the rhizosphere of the halophyte Arthrocnemum macrostachyum.</title>
        <authorList>
            <person name="Camacho M."/>
            <person name="Redondo-Gomez S."/>
            <person name="Rodriguez-Llorente I."/>
            <person name="Rohde M."/>
            <person name="Sproer C."/>
            <person name="Schumann P."/>
            <person name="Klenk H.P."/>
            <person name="Montero-Calasanz M.D.C."/>
        </authorList>
    </citation>
    <scope>NUCLEOTIDE SEQUENCE [LARGE SCALE GENOMIC DNA]</scope>
    <source>
        <strain evidence="4 5">DSM 29163</strain>
    </source>
</reference>
<feature type="region of interest" description="Disordered" evidence="1">
    <location>
        <begin position="22"/>
        <end position="42"/>
    </location>
</feature>
<feature type="signal peptide" evidence="2">
    <location>
        <begin position="1"/>
        <end position="19"/>
    </location>
</feature>
<protein>
    <submittedName>
        <fullName evidence="4">PRC-barrel domain-containing protein</fullName>
    </submittedName>
</protein>
<dbReference type="RefSeq" id="WP_265965861.1">
    <property type="nucleotide sequence ID" value="NZ_JAPEVI010000003.1"/>
</dbReference>
<accession>A0ABT3R7S8</accession>
<dbReference type="InterPro" id="IPR027275">
    <property type="entry name" value="PRC-brl_dom"/>
</dbReference>
<dbReference type="Proteomes" id="UP001300261">
    <property type="component" value="Unassembled WGS sequence"/>
</dbReference>
<evidence type="ECO:0000259" key="3">
    <source>
        <dbReference type="Pfam" id="PF05239"/>
    </source>
</evidence>
<evidence type="ECO:0000313" key="4">
    <source>
        <dbReference type="EMBL" id="MCX2725188.1"/>
    </source>
</evidence>
<dbReference type="Gene3D" id="2.30.30.240">
    <property type="entry name" value="PRC-barrel domain"/>
    <property type="match status" value="1"/>
</dbReference>
<comment type="caution">
    <text evidence="4">The sequence shown here is derived from an EMBL/GenBank/DDBJ whole genome shotgun (WGS) entry which is preliminary data.</text>
</comment>
<evidence type="ECO:0000256" key="2">
    <source>
        <dbReference type="SAM" id="SignalP"/>
    </source>
</evidence>
<feature type="domain" description="PRC-barrel" evidence="3">
    <location>
        <begin position="46"/>
        <end position="96"/>
    </location>
</feature>
<evidence type="ECO:0000256" key="1">
    <source>
        <dbReference type="SAM" id="MobiDB-lite"/>
    </source>
</evidence>